<dbReference type="KEGG" id="tad:TRIADDRAFT_5393"/>
<dbReference type="PANTHER" id="PTHR12245:SF11">
    <property type="entry name" value="PROTEIN GUSTAVUS"/>
    <property type="match status" value="1"/>
</dbReference>
<feature type="non-terminal residue" evidence="5">
    <location>
        <position position="172"/>
    </location>
</feature>
<evidence type="ECO:0000256" key="1">
    <source>
        <dbReference type="ARBA" id="ARBA00004496"/>
    </source>
</evidence>
<reference evidence="5 6" key="1">
    <citation type="journal article" date="2008" name="Nature">
        <title>The Trichoplax genome and the nature of placozoans.</title>
        <authorList>
            <person name="Srivastava M."/>
            <person name="Begovic E."/>
            <person name="Chapman J."/>
            <person name="Putnam N.H."/>
            <person name="Hellsten U."/>
            <person name="Kawashima T."/>
            <person name="Kuo A."/>
            <person name="Mitros T."/>
            <person name="Salamov A."/>
            <person name="Carpenter M.L."/>
            <person name="Signorovitch A.Y."/>
            <person name="Moreno M.A."/>
            <person name="Kamm K."/>
            <person name="Grimwood J."/>
            <person name="Schmutz J."/>
            <person name="Shapiro H."/>
            <person name="Grigoriev I.V."/>
            <person name="Buss L.W."/>
            <person name="Schierwater B."/>
            <person name="Dellaporta S.L."/>
            <person name="Rokhsar D.S."/>
        </authorList>
    </citation>
    <scope>NUCLEOTIDE SEQUENCE [LARGE SCALE GENOMIC DNA]</scope>
    <source>
        <strain evidence="5 6">Grell-BS-1999</strain>
    </source>
</reference>
<dbReference type="eggNOG" id="KOG3953">
    <property type="taxonomic scope" value="Eukaryota"/>
</dbReference>
<dbReference type="InParanoid" id="B3RYH0"/>
<evidence type="ECO:0000313" key="5">
    <source>
        <dbReference type="EMBL" id="EDV25038.1"/>
    </source>
</evidence>
<dbReference type="SUPFAM" id="SSF49899">
    <property type="entry name" value="Concanavalin A-like lectins/glucanases"/>
    <property type="match status" value="1"/>
</dbReference>
<feature type="domain" description="B30.2/SPRY" evidence="4">
    <location>
        <begin position="1"/>
        <end position="172"/>
    </location>
</feature>
<dbReference type="GeneID" id="6754141"/>
<dbReference type="CTD" id="6754141"/>
<dbReference type="InterPro" id="IPR003877">
    <property type="entry name" value="SPRY_dom"/>
</dbReference>
<dbReference type="InterPro" id="IPR001870">
    <property type="entry name" value="B30.2/SPRY"/>
</dbReference>
<dbReference type="FunCoup" id="B3RYH0">
    <property type="interactions" value="698"/>
</dbReference>
<dbReference type="HOGENOM" id="CLU_046756_0_1_1"/>
<proteinExistence type="predicted"/>
<dbReference type="AlphaFoldDB" id="B3RYH0"/>
<protein>
    <recommendedName>
        <fullName evidence="4">B30.2/SPRY domain-containing protein</fullName>
    </recommendedName>
</protein>
<dbReference type="FunFam" id="2.60.120.920:FF:000048">
    <property type="entry name" value="SPRY domain-containing SOCS box protein 2"/>
    <property type="match status" value="1"/>
</dbReference>
<dbReference type="InterPro" id="IPR013320">
    <property type="entry name" value="ConA-like_dom_sf"/>
</dbReference>
<dbReference type="Pfam" id="PF00622">
    <property type="entry name" value="SPRY"/>
    <property type="match status" value="1"/>
</dbReference>
<gene>
    <name evidence="5" type="ORF">TRIADDRAFT_5393</name>
</gene>
<dbReference type="GO" id="GO:0019005">
    <property type="term" value="C:SCF ubiquitin ligase complex"/>
    <property type="evidence" value="ECO:0000318"/>
    <property type="project" value="GO_Central"/>
</dbReference>
<sequence length="172" mass="19302">EIIHSWHPADHSKNIYIKDDDPLTFYRRPARRSTDAIRGRYGYTHGHHAWKLKWLTPRGSHAVAGVGSKEAILHCKGYTTLIEQDPNAWGWDITNKISYSAGKKSLTCYPSMALDYQAPSEVIVYLDMENGTLAFEAEGKYLGICCTGLVGKSLYPMVSEVYGNAEVSIIYL</sequence>
<comment type="subcellular location">
    <subcellularLocation>
        <location evidence="1">Cytoplasm</location>
    </subcellularLocation>
</comment>
<dbReference type="RefSeq" id="XP_002112928.1">
    <property type="nucleotide sequence ID" value="XM_002112892.1"/>
</dbReference>
<dbReference type="PANTHER" id="PTHR12245">
    <property type="entry name" value="SPRY DOMAIN CONTAINING SOCS BOX PROTEIN"/>
    <property type="match status" value="1"/>
</dbReference>
<dbReference type="PhylomeDB" id="B3RYH0"/>
<dbReference type="InterPro" id="IPR050672">
    <property type="entry name" value="FBXO45-Fsn/SPSB_families"/>
</dbReference>
<accession>B3RYH0</accession>
<name>B3RYH0_TRIAD</name>
<dbReference type="EMBL" id="DS985245">
    <property type="protein sequence ID" value="EDV25038.1"/>
    <property type="molecule type" value="Genomic_DNA"/>
</dbReference>
<evidence type="ECO:0000259" key="4">
    <source>
        <dbReference type="PROSITE" id="PS50188"/>
    </source>
</evidence>
<evidence type="ECO:0000256" key="3">
    <source>
        <dbReference type="ARBA" id="ARBA00022786"/>
    </source>
</evidence>
<dbReference type="STRING" id="10228.B3RYH0"/>
<dbReference type="GO" id="GO:0043161">
    <property type="term" value="P:proteasome-mediated ubiquitin-dependent protein catabolic process"/>
    <property type="evidence" value="ECO:0000318"/>
    <property type="project" value="GO_Central"/>
</dbReference>
<evidence type="ECO:0000256" key="2">
    <source>
        <dbReference type="ARBA" id="ARBA00022490"/>
    </source>
</evidence>
<keyword evidence="3" id="KW-0833">Ubl conjugation pathway</keyword>
<evidence type="ECO:0000313" key="6">
    <source>
        <dbReference type="Proteomes" id="UP000009022"/>
    </source>
</evidence>
<dbReference type="OMA" id="CHHDSEN"/>
<dbReference type="SMART" id="SM00449">
    <property type="entry name" value="SPRY"/>
    <property type="match status" value="1"/>
</dbReference>
<dbReference type="OrthoDB" id="5547302at2759"/>
<dbReference type="GO" id="GO:0016567">
    <property type="term" value="P:protein ubiquitination"/>
    <property type="evidence" value="ECO:0007669"/>
    <property type="project" value="UniProtKB-ARBA"/>
</dbReference>
<feature type="non-terminal residue" evidence="5">
    <location>
        <position position="1"/>
    </location>
</feature>
<dbReference type="InterPro" id="IPR043136">
    <property type="entry name" value="B30.2/SPRY_sf"/>
</dbReference>
<dbReference type="GO" id="GO:0005737">
    <property type="term" value="C:cytoplasm"/>
    <property type="evidence" value="ECO:0007669"/>
    <property type="project" value="UniProtKB-SubCell"/>
</dbReference>
<keyword evidence="2" id="KW-0963">Cytoplasm</keyword>
<dbReference type="PROSITE" id="PS50188">
    <property type="entry name" value="B302_SPRY"/>
    <property type="match status" value="1"/>
</dbReference>
<organism evidence="5 6">
    <name type="scientific">Trichoplax adhaerens</name>
    <name type="common">Trichoplax reptans</name>
    <dbReference type="NCBI Taxonomy" id="10228"/>
    <lineage>
        <taxon>Eukaryota</taxon>
        <taxon>Metazoa</taxon>
        <taxon>Placozoa</taxon>
        <taxon>Uniplacotomia</taxon>
        <taxon>Trichoplacea</taxon>
        <taxon>Trichoplacidae</taxon>
        <taxon>Trichoplax</taxon>
    </lineage>
</organism>
<dbReference type="Gene3D" id="2.60.120.920">
    <property type="match status" value="1"/>
</dbReference>
<dbReference type="Proteomes" id="UP000009022">
    <property type="component" value="Unassembled WGS sequence"/>
</dbReference>
<keyword evidence="6" id="KW-1185">Reference proteome</keyword>